<keyword evidence="1" id="KW-1133">Transmembrane helix</keyword>
<dbReference type="InterPro" id="IPR000742">
    <property type="entry name" value="EGF"/>
</dbReference>
<accession>A0A813N2L6</accession>
<keyword evidence="1" id="KW-0812">Transmembrane</keyword>
<dbReference type="Pfam" id="PF00106">
    <property type="entry name" value="adh_short"/>
    <property type="match status" value="1"/>
</dbReference>
<feature type="domain" description="EGF-like" evidence="2">
    <location>
        <begin position="71"/>
        <end position="82"/>
    </location>
</feature>
<sequence length="583" mass="66926">MKKIKYYHHVCKENNVLKCFYDEAYLCFCDKDHQPQCFIFEQISEQCTTNYCHNNGHCVKNTFDGVWDFDCVCGGCAYGSLCQLTTSQYALSLDPMLGLDILANISLTNQPFLIKLTLIIIILILLVGLLSNGLSLITFMQPKVQEIGCGLYLFCLPIISQLGLFVLAGRFFYFLCTQLYNVDKNSHVVWSCITLEYFLNVFPMLFDWLTACVAVERSINMIKGIGFKKSESVWWAKRVILCLIIIVLIGSWHEPFIHELIDDPRATTRHTCYRLYQHLYLSKDINPNGKYVLITGCDTGFGHTLAIELDKQGFNIFAGIYNQENQISFQNKLSSRAIVFHLDITQASHIDAAYKLVKEKTNTLHALVNNAGIDQDCLIDWITLDFMRKMMEVNFFGHVSMTKTFLPLLITKQDSRVVNLCSVAGYMVAPTMSSYCASKFAFEAFSDCLRREMHAWKLRVSIIEPGYMRTPIVEGHVETMKKLWNELPVDTKDRWGEDYLNNIVNKRSKNLFIYLAENPMKVVRALQHAVTNTHPHIRYRPGWQSSLIFFPLSMLPAWFADFILYYGRGANVTPAGVYKQAKE</sequence>
<feature type="transmembrane region" description="Helical" evidence="1">
    <location>
        <begin position="112"/>
        <end position="139"/>
    </location>
</feature>
<evidence type="ECO:0000259" key="2">
    <source>
        <dbReference type="PROSITE" id="PS00022"/>
    </source>
</evidence>
<dbReference type="PRINTS" id="PR00081">
    <property type="entry name" value="GDHRDH"/>
</dbReference>
<proteinExistence type="predicted"/>
<feature type="transmembrane region" description="Helical" evidence="1">
    <location>
        <begin position="151"/>
        <end position="175"/>
    </location>
</feature>
<evidence type="ECO:0000313" key="4">
    <source>
        <dbReference type="EMBL" id="CAF3980501.1"/>
    </source>
</evidence>
<comment type="caution">
    <text evidence="3">The sequence shown here is derived from an EMBL/GenBank/DDBJ whole genome shotgun (WGS) entry which is preliminary data.</text>
</comment>
<evidence type="ECO:0000313" key="5">
    <source>
        <dbReference type="Proteomes" id="UP000663860"/>
    </source>
</evidence>
<evidence type="ECO:0000313" key="3">
    <source>
        <dbReference type="EMBL" id="CAF0728486.1"/>
    </source>
</evidence>
<feature type="transmembrane region" description="Helical" evidence="1">
    <location>
        <begin position="195"/>
        <end position="215"/>
    </location>
</feature>
<feature type="transmembrane region" description="Helical" evidence="1">
    <location>
        <begin position="235"/>
        <end position="253"/>
    </location>
</feature>
<organism evidence="3 5">
    <name type="scientific">Adineta steineri</name>
    <dbReference type="NCBI Taxonomy" id="433720"/>
    <lineage>
        <taxon>Eukaryota</taxon>
        <taxon>Metazoa</taxon>
        <taxon>Spiralia</taxon>
        <taxon>Gnathifera</taxon>
        <taxon>Rotifera</taxon>
        <taxon>Eurotatoria</taxon>
        <taxon>Bdelloidea</taxon>
        <taxon>Adinetida</taxon>
        <taxon>Adinetidae</taxon>
        <taxon>Adineta</taxon>
    </lineage>
</organism>
<dbReference type="Gene3D" id="3.40.50.720">
    <property type="entry name" value="NAD(P)-binding Rossmann-like Domain"/>
    <property type="match status" value="1"/>
</dbReference>
<evidence type="ECO:0000256" key="1">
    <source>
        <dbReference type="SAM" id="Phobius"/>
    </source>
</evidence>
<protein>
    <recommendedName>
        <fullName evidence="2">EGF-like domain-containing protein</fullName>
    </recommendedName>
</protein>
<dbReference type="PROSITE" id="PS00022">
    <property type="entry name" value="EGF_1"/>
    <property type="match status" value="1"/>
</dbReference>
<dbReference type="Proteomes" id="UP000663868">
    <property type="component" value="Unassembled WGS sequence"/>
</dbReference>
<keyword evidence="1" id="KW-0472">Membrane</keyword>
<dbReference type="PANTHER" id="PTHR43313">
    <property type="entry name" value="SHORT-CHAIN DEHYDROGENASE/REDUCTASE FAMILY 9C"/>
    <property type="match status" value="1"/>
</dbReference>
<gene>
    <name evidence="3" type="ORF">IZO911_LOCUS2657</name>
    <name evidence="4" type="ORF">KXQ929_LOCUS27312</name>
</gene>
<dbReference type="AlphaFoldDB" id="A0A813N2L6"/>
<name>A0A813N2L6_9BILA</name>
<dbReference type="InterPro" id="IPR002347">
    <property type="entry name" value="SDR_fam"/>
</dbReference>
<reference evidence="3" key="1">
    <citation type="submission" date="2021-02" db="EMBL/GenBank/DDBJ databases">
        <authorList>
            <person name="Nowell W R."/>
        </authorList>
    </citation>
    <scope>NUCLEOTIDE SEQUENCE</scope>
</reference>
<dbReference type="EMBL" id="CAJOBB010002571">
    <property type="protein sequence ID" value="CAF3980501.1"/>
    <property type="molecule type" value="Genomic_DNA"/>
</dbReference>
<dbReference type="InterPro" id="IPR036291">
    <property type="entry name" value="NAD(P)-bd_dom_sf"/>
</dbReference>
<dbReference type="Gene3D" id="1.20.1070.10">
    <property type="entry name" value="Rhodopsin 7-helix transmembrane proteins"/>
    <property type="match status" value="1"/>
</dbReference>
<dbReference type="PANTHER" id="PTHR43313:SF1">
    <property type="entry name" value="3BETA-HYDROXYSTEROID DEHYDROGENASE DHS-16"/>
    <property type="match status" value="1"/>
</dbReference>
<dbReference type="EMBL" id="CAJNOE010000013">
    <property type="protein sequence ID" value="CAF0728486.1"/>
    <property type="molecule type" value="Genomic_DNA"/>
</dbReference>
<dbReference type="Proteomes" id="UP000663860">
    <property type="component" value="Unassembled WGS sequence"/>
</dbReference>
<dbReference type="SUPFAM" id="SSF51735">
    <property type="entry name" value="NAD(P)-binding Rossmann-fold domains"/>
    <property type="match status" value="1"/>
</dbReference>
<dbReference type="GO" id="GO:0008202">
    <property type="term" value="P:steroid metabolic process"/>
    <property type="evidence" value="ECO:0007669"/>
    <property type="project" value="TreeGrafter"/>
</dbReference>
<dbReference type="PRINTS" id="PR00080">
    <property type="entry name" value="SDRFAMILY"/>
</dbReference>
<dbReference type="GO" id="GO:0016491">
    <property type="term" value="F:oxidoreductase activity"/>
    <property type="evidence" value="ECO:0007669"/>
    <property type="project" value="TreeGrafter"/>
</dbReference>